<evidence type="ECO:0000313" key="1">
    <source>
        <dbReference type="EMBL" id="GKX68675.1"/>
    </source>
</evidence>
<dbReference type="EMBL" id="BROD01000001">
    <property type="protein sequence ID" value="GKX68675.1"/>
    <property type="molecule type" value="Genomic_DNA"/>
</dbReference>
<dbReference type="Proteomes" id="UP001058074">
    <property type="component" value="Unassembled WGS sequence"/>
</dbReference>
<sequence length="535" mass="60805">MHKKSLMRFKEIVRIFTFYGFGYIIDSKFNKHGNSPENLRKAFEELGSTFIKIGQVLSTRPDIIPEEYVKELSKLQDSINNEEGFHNIKRVFKEEFNMDIEEAFQYINPNPIAAASIAQVYEAILKDGREVVVKIQRPGIDEKINMDIHILKKLLKLTKFDADKMLVDPMEAIEQIEEQTNKELNFVIEQQSIKEFREYNKDVACIYAPEVIEKYSGHKVITMENIKGFKITDIDKIEKYGYDRYDIGRKLALSFCKQIFDDGFFHGDPHPGNILIREGKICYIDFGAVGVLSDALKKSLNDAIIAVASRDINKLVNFIISVGIKRGKIDRNTLYMDIQYMLDMYLSTSIKNIKIAQLLEEVIEIATRNNIQLPKDFVMLAKSLLIIEGVIAEIAPELDILDIIIPFVKSKNKYYFKEELDADKLLLGLYSFVKSTSEIPSKLVELSESITQGRAKIQFEIKDVDKTTSELNKMVNRIVFGVVVAGMIIGSSLILNSNAGPKVKGVSLIGVTGYIISALFSLYLLISIIRSGNLK</sequence>
<comment type="caution">
    <text evidence="1">The sequence shown here is derived from an EMBL/GenBank/DDBJ whole genome shotgun (WGS) entry which is preliminary data.</text>
</comment>
<name>A0ACB5RHV3_9CLOT</name>
<evidence type="ECO:0000313" key="2">
    <source>
        <dbReference type="Proteomes" id="UP001058074"/>
    </source>
</evidence>
<gene>
    <name evidence="1" type="ORF">rsdtw13_39330</name>
</gene>
<keyword evidence="1" id="KW-0418">Kinase</keyword>
<keyword evidence="2" id="KW-1185">Reference proteome</keyword>
<reference evidence="1" key="1">
    <citation type="journal article" date="2025" name="Int. J. Syst. Evol. Microbiol.">
        <title>Inconstantimicrobium mannanitabidum sp. nov., a novel member of the family Clostridiaceae isolated from anoxic soil under the treatment of reductive soil disinfestation.</title>
        <authorList>
            <person name="Ueki A."/>
            <person name="Tonouchi A."/>
            <person name="Honma S."/>
            <person name="Kaku N."/>
            <person name="Ueki K."/>
        </authorList>
    </citation>
    <scope>NUCLEOTIDE SEQUENCE</scope>
    <source>
        <strain evidence="1">TW13</strain>
    </source>
</reference>
<proteinExistence type="predicted"/>
<accession>A0ACB5RHV3</accession>
<protein>
    <submittedName>
        <fullName evidence="1">Protein kinase</fullName>
    </submittedName>
</protein>
<keyword evidence="1" id="KW-0808">Transferase</keyword>
<organism evidence="1 2">
    <name type="scientific">Inconstantimicrobium mannanitabidum</name>
    <dbReference type="NCBI Taxonomy" id="1604901"/>
    <lineage>
        <taxon>Bacteria</taxon>
        <taxon>Bacillati</taxon>
        <taxon>Bacillota</taxon>
        <taxon>Clostridia</taxon>
        <taxon>Eubacteriales</taxon>
        <taxon>Clostridiaceae</taxon>
        <taxon>Inconstantimicrobium</taxon>
    </lineage>
</organism>